<accession>A0AAV4TN99</accession>
<keyword evidence="2" id="KW-1185">Reference proteome</keyword>
<proteinExistence type="predicted"/>
<comment type="caution">
    <text evidence="1">The sequence shown here is derived from an EMBL/GenBank/DDBJ whole genome shotgun (WGS) entry which is preliminary data.</text>
</comment>
<reference evidence="1 2" key="1">
    <citation type="submission" date="2021-06" db="EMBL/GenBank/DDBJ databases">
        <title>Caerostris extrusa draft genome.</title>
        <authorList>
            <person name="Kono N."/>
            <person name="Arakawa K."/>
        </authorList>
    </citation>
    <scope>NUCLEOTIDE SEQUENCE [LARGE SCALE GENOMIC DNA]</scope>
</reference>
<sequence length="75" mass="8495">MNKNEQSPYILVSRSRAAFKSTAMSWPPQHRHGSTQIGLVAEFQAYNPLLHTINHAALTLIMETISSMMRVRPET</sequence>
<protein>
    <submittedName>
        <fullName evidence="1">Uncharacterized protein</fullName>
    </submittedName>
</protein>
<evidence type="ECO:0000313" key="1">
    <source>
        <dbReference type="EMBL" id="GIY46227.1"/>
    </source>
</evidence>
<dbReference type="EMBL" id="BPLR01011388">
    <property type="protein sequence ID" value="GIY46227.1"/>
    <property type="molecule type" value="Genomic_DNA"/>
</dbReference>
<dbReference type="AlphaFoldDB" id="A0AAV4TN99"/>
<gene>
    <name evidence="1" type="ORF">CEXT_250411</name>
</gene>
<name>A0AAV4TN99_CAEEX</name>
<organism evidence="1 2">
    <name type="scientific">Caerostris extrusa</name>
    <name type="common">Bark spider</name>
    <name type="synonym">Caerostris bankana</name>
    <dbReference type="NCBI Taxonomy" id="172846"/>
    <lineage>
        <taxon>Eukaryota</taxon>
        <taxon>Metazoa</taxon>
        <taxon>Ecdysozoa</taxon>
        <taxon>Arthropoda</taxon>
        <taxon>Chelicerata</taxon>
        <taxon>Arachnida</taxon>
        <taxon>Araneae</taxon>
        <taxon>Araneomorphae</taxon>
        <taxon>Entelegynae</taxon>
        <taxon>Araneoidea</taxon>
        <taxon>Araneidae</taxon>
        <taxon>Caerostris</taxon>
    </lineage>
</organism>
<evidence type="ECO:0000313" key="2">
    <source>
        <dbReference type="Proteomes" id="UP001054945"/>
    </source>
</evidence>
<dbReference type="Proteomes" id="UP001054945">
    <property type="component" value="Unassembled WGS sequence"/>
</dbReference>